<evidence type="ECO:0000256" key="1">
    <source>
        <dbReference type="ARBA" id="ARBA00008857"/>
    </source>
</evidence>
<sequence length="328" mass="37236">MVTTKQSVNSLRVDNFATVNEISRAEIRSPELPRIVKKWRTWQFAQSLSARTVDERVATVMRMAAWCRVEPDRASADDIASWLAEGGEWCANTRWTYHTQLAAWFLWLQKQDERVDNPMINITKSKRPRTEPRPVSNQGMQRLLAVRSHRRTKAMILLMAFQGFRAHEVAKIKGEHLDLVERTITVVGKGGVEATLPLHHRVIEIAYQMPRRGFWFAGVDRGHQRRESICSTVKEAMIRAGVAGSGHCLRHWFATALLEAGVDVRTVQVLLRHQNLSSTEIYTLVSARRRAEGIECLDPFRVALPKPLSPEAQAIVSAEWRDADADAA</sequence>
<keyword evidence="3" id="KW-0233">DNA recombination</keyword>
<accession>A0A7X5U411</accession>
<keyword evidence="2 4" id="KW-0238">DNA-binding</keyword>
<comment type="caution">
    <text evidence="7">The sequence shown here is derived from an EMBL/GenBank/DDBJ whole genome shotgun (WGS) entry which is preliminary data.</text>
</comment>
<dbReference type="PROSITE" id="PS51898">
    <property type="entry name" value="TYR_RECOMBINASE"/>
    <property type="match status" value="1"/>
</dbReference>
<feature type="domain" description="Core-binding (CB)" evidence="6">
    <location>
        <begin position="30"/>
        <end position="109"/>
    </location>
</feature>
<evidence type="ECO:0000313" key="8">
    <source>
        <dbReference type="Proteomes" id="UP000547444"/>
    </source>
</evidence>
<dbReference type="Pfam" id="PF00589">
    <property type="entry name" value="Phage_integrase"/>
    <property type="match status" value="1"/>
</dbReference>
<dbReference type="RefSeq" id="WP_208411362.1">
    <property type="nucleotide sequence ID" value="NZ_JAANOW010000003.1"/>
</dbReference>
<gene>
    <name evidence="7" type="ORF">FHU31_005040</name>
</gene>
<evidence type="ECO:0000256" key="2">
    <source>
        <dbReference type="ARBA" id="ARBA00023125"/>
    </source>
</evidence>
<dbReference type="GO" id="GO:0015074">
    <property type="term" value="P:DNA integration"/>
    <property type="evidence" value="ECO:0007669"/>
    <property type="project" value="InterPro"/>
</dbReference>
<dbReference type="GO" id="GO:0006310">
    <property type="term" value="P:DNA recombination"/>
    <property type="evidence" value="ECO:0007669"/>
    <property type="project" value="UniProtKB-KW"/>
</dbReference>
<dbReference type="InterPro" id="IPR013762">
    <property type="entry name" value="Integrase-like_cat_sf"/>
</dbReference>
<name>A0A7X5U411_9MYCO</name>
<evidence type="ECO:0000259" key="6">
    <source>
        <dbReference type="PROSITE" id="PS51900"/>
    </source>
</evidence>
<dbReference type="PANTHER" id="PTHR30349:SF41">
    <property type="entry name" value="INTEGRASE_RECOMBINASE PROTEIN MJ0367-RELATED"/>
    <property type="match status" value="1"/>
</dbReference>
<keyword evidence="8" id="KW-1185">Reference proteome</keyword>
<evidence type="ECO:0000259" key="5">
    <source>
        <dbReference type="PROSITE" id="PS51898"/>
    </source>
</evidence>
<dbReference type="GO" id="GO:0003677">
    <property type="term" value="F:DNA binding"/>
    <property type="evidence" value="ECO:0007669"/>
    <property type="project" value="UniProtKB-UniRule"/>
</dbReference>
<evidence type="ECO:0000256" key="3">
    <source>
        <dbReference type="ARBA" id="ARBA00023172"/>
    </source>
</evidence>
<dbReference type="Gene3D" id="1.10.443.10">
    <property type="entry name" value="Intergrase catalytic core"/>
    <property type="match status" value="1"/>
</dbReference>
<reference evidence="7 8" key="1">
    <citation type="submission" date="2020-03" db="EMBL/GenBank/DDBJ databases">
        <title>Sequencing the genomes of 1000 actinobacteria strains.</title>
        <authorList>
            <person name="Klenk H.-P."/>
        </authorList>
    </citation>
    <scope>NUCLEOTIDE SEQUENCE [LARGE SCALE GENOMIC DNA]</scope>
    <source>
        <strain evidence="7 8">DSM 44556</strain>
    </source>
</reference>
<proteinExistence type="inferred from homology"/>
<dbReference type="InterPro" id="IPR002104">
    <property type="entry name" value="Integrase_catalytic"/>
</dbReference>
<organism evidence="7 8">
    <name type="scientific">Mycolicibacterium fluoranthenivorans</name>
    <dbReference type="NCBI Taxonomy" id="258505"/>
    <lineage>
        <taxon>Bacteria</taxon>
        <taxon>Bacillati</taxon>
        <taxon>Actinomycetota</taxon>
        <taxon>Actinomycetes</taxon>
        <taxon>Mycobacteriales</taxon>
        <taxon>Mycobacteriaceae</taxon>
        <taxon>Mycolicibacterium</taxon>
    </lineage>
</organism>
<dbReference type="SUPFAM" id="SSF56349">
    <property type="entry name" value="DNA breaking-rejoining enzymes"/>
    <property type="match status" value="1"/>
</dbReference>
<dbReference type="InterPro" id="IPR011010">
    <property type="entry name" value="DNA_brk_join_enz"/>
</dbReference>
<dbReference type="PANTHER" id="PTHR30349">
    <property type="entry name" value="PHAGE INTEGRASE-RELATED"/>
    <property type="match status" value="1"/>
</dbReference>
<feature type="domain" description="Tyr recombinase" evidence="5">
    <location>
        <begin position="130"/>
        <end position="295"/>
    </location>
</feature>
<dbReference type="AlphaFoldDB" id="A0A7X5U411"/>
<dbReference type="PROSITE" id="PS51900">
    <property type="entry name" value="CB"/>
    <property type="match status" value="1"/>
</dbReference>
<dbReference type="Proteomes" id="UP000547444">
    <property type="component" value="Unassembled WGS sequence"/>
</dbReference>
<dbReference type="InterPro" id="IPR044068">
    <property type="entry name" value="CB"/>
</dbReference>
<comment type="similarity">
    <text evidence="1">Belongs to the 'phage' integrase family.</text>
</comment>
<evidence type="ECO:0000256" key="4">
    <source>
        <dbReference type="PROSITE-ProRule" id="PRU01248"/>
    </source>
</evidence>
<protein>
    <submittedName>
        <fullName evidence="7">Site-specific recombinase XerD</fullName>
    </submittedName>
</protein>
<dbReference type="InterPro" id="IPR050090">
    <property type="entry name" value="Tyrosine_recombinase_XerCD"/>
</dbReference>
<evidence type="ECO:0000313" key="7">
    <source>
        <dbReference type="EMBL" id="NIH98034.1"/>
    </source>
</evidence>
<dbReference type="EMBL" id="JAANOW010000003">
    <property type="protein sequence ID" value="NIH98034.1"/>
    <property type="molecule type" value="Genomic_DNA"/>
</dbReference>